<dbReference type="InterPro" id="IPR011050">
    <property type="entry name" value="Pectin_lyase_fold/virulence"/>
</dbReference>
<evidence type="ECO:0008006" key="3">
    <source>
        <dbReference type="Google" id="ProtNLM"/>
    </source>
</evidence>
<protein>
    <recommendedName>
        <fullName evidence="3">Right handed beta helix domain-containing protein</fullName>
    </recommendedName>
</protein>
<sequence length="168" mass="18865">MILTNYVFINNRVDLNGDAIDNYGNSVTTLIDCTFINNTAGSRDGAIYNSQNSQISIVSCIFINNRATSTGSAIVNGGFDNFRLNVSFSVFYNNTGETIIKTDGRINLKDNFYFWVNPDISNSTYMNQLMNSFVNLNWPDDTQNFYYLKISNNTVINAGQILNIKSLL</sequence>
<keyword evidence="2" id="KW-1185">Reference proteome</keyword>
<gene>
    <name evidence="1" type="ORF">ALNOE001_10490</name>
</gene>
<dbReference type="SUPFAM" id="SSF51126">
    <property type="entry name" value="Pectin lyase-like"/>
    <property type="match status" value="1"/>
</dbReference>
<comment type="caution">
    <text evidence="1">The sequence shown here is derived from an EMBL/GenBank/DDBJ whole genome shotgun (WGS) entry which is preliminary data.</text>
</comment>
<dbReference type="Proteomes" id="UP000253099">
    <property type="component" value="Unassembled WGS sequence"/>
</dbReference>
<evidence type="ECO:0000313" key="1">
    <source>
        <dbReference type="EMBL" id="RBQ23448.1"/>
    </source>
</evidence>
<proteinExistence type="predicted"/>
<dbReference type="EMBL" id="NIZT01000025">
    <property type="protein sequence ID" value="RBQ23448.1"/>
    <property type="molecule type" value="Genomic_DNA"/>
</dbReference>
<organism evidence="1 2">
    <name type="scientific">Candidatus Methanobinarius endosymbioticus</name>
    <dbReference type="NCBI Taxonomy" id="2006182"/>
    <lineage>
        <taxon>Archaea</taxon>
        <taxon>Methanobacteriati</taxon>
        <taxon>Methanobacteriota</taxon>
        <taxon>Methanomada group</taxon>
        <taxon>Methanobacteria</taxon>
        <taxon>Methanobacteriales</taxon>
        <taxon>Methanobacteriaceae</taxon>
        <taxon>Candidatus Methanobinarius</taxon>
    </lineage>
</organism>
<reference evidence="1 2" key="1">
    <citation type="submission" date="2018-06" db="EMBL/GenBank/DDBJ databases">
        <title>Genomic insight into two independent archaeal endosymbiosis events.</title>
        <authorList>
            <person name="Lind A.E."/>
            <person name="Lewis W.H."/>
            <person name="Spang A."/>
            <person name="Guy L."/>
            <person name="Embley M.T."/>
            <person name="Ettema T.J.G."/>
        </authorList>
    </citation>
    <scope>NUCLEOTIDE SEQUENCE [LARGE SCALE GENOMIC DNA]</scope>
    <source>
        <strain evidence="1">NOE</strain>
    </source>
</reference>
<name>A0A366MB57_9EURY</name>
<dbReference type="AlphaFoldDB" id="A0A366MB57"/>
<evidence type="ECO:0000313" key="2">
    <source>
        <dbReference type="Proteomes" id="UP000253099"/>
    </source>
</evidence>
<accession>A0A366MB57</accession>